<keyword evidence="6" id="KW-0560">Oxidoreductase</keyword>
<evidence type="ECO:0000256" key="16">
    <source>
        <dbReference type="SAM" id="MobiDB-lite"/>
    </source>
</evidence>
<evidence type="ECO:0000256" key="11">
    <source>
        <dbReference type="ARBA" id="ARBA00038856"/>
    </source>
</evidence>
<evidence type="ECO:0000256" key="9">
    <source>
        <dbReference type="ARBA" id="ARBA00023221"/>
    </source>
</evidence>
<evidence type="ECO:0000256" key="13">
    <source>
        <dbReference type="ARBA" id="ARBA00049723"/>
    </source>
</evidence>
<evidence type="ECO:0000259" key="18">
    <source>
        <dbReference type="Pfam" id="PF05199"/>
    </source>
</evidence>
<evidence type="ECO:0000256" key="2">
    <source>
        <dbReference type="ARBA" id="ARBA00010790"/>
    </source>
</evidence>
<dbReference type="InterPro" id="IPR007867">
    <property type="entry name" value="GMC_OxRtase_C"/>
</dbReference>
<keyword evidence="8" id="KW-1207">Sterol metabolism</keyword>
<comment type="similarity">
    <text evidence="2">Belongs to the GMC oxidoreductase family.</text>
</comment>
<name>A0ABU9YN62_9PROT</name>
<feature type="domain" description="Glucose-methanol-choline oxidoreductase C-terminal" evidence="18">
    <location>
        <begin position="481"/>
        <end position="536"/>
    </location>
</feature>
<keyword evidence="5" id="KW-0274">FAD</keyword>
<feature type="domain" description="FAD-dependent oxidoreductase 2 FAD-binding" evidence="17">
    <location>
        <begin position="6"/>
        <end position="38"/>
    </location>
</feature>
<dbReference type="Pfam" id="PF00890">
    <property type="entry name" value="FAD_binding_2"/>
    <property type="match status" value="1"/>
</dbReference>
<dbReference type="SUPFAM" id="SSF51905">
    <property type="entry name" value="FAD/NAD(P)-binding domain"/>
    <property type="match status" value="1"/>
</dbReference>
<feature type="region of interest" description="Disordered" evidence="16">
    <location>
        <begin position="156"/>
        <end position="193"/>
    </location>
</feature>
<proteinExistence type="inferred from homology"/>
<evidence type="ECO:0000256" key="7">
    <source>
        <dbReference type="ARBA" id="ARBA00023098"/>
    </source>
</evidence>
<evidence type="ECO:0000256" key="8">
    <source>
        <dbReference type="ARBA" id="ARBA00023166"/>
    </source>
</evidence>
<evidence type="ECO:0000313" key="20">
    <source>
        <dbReference type="Proteomes" id="UP001413721"/>
    </source>
</evidence>
<evidence type="ECO:0000256" key="5">
    <source>
        <dbReference type="ARBA" id="ARBA00022827"/>
    </source>
</evidence>
<gene>
    <name evidence="19" type="ORF">WG926_18170</name>
</gene>
<organism evidence="19 20">
    <name type="scientific">Tistrella arctica</name>
    <dbReference type="NCBI Taxonomy" id="3133430"/>
    <lineage>
        <taxon>Bacteria</taxon>
        <taxon>Pseudomonadati</taxon>
        <taxon>Pseudomonadota</taxon>
        <taxon>Alphaproteobacteria</taxon>
        <taxon>Geminicoccales</taxon>
        <taxon>Geminicoccaceae</taxon>
        <taxon>Tistrella</taxon>
    </lineage>
</organism>
<keyword evidence="3" id="KW-0153">Cholesterol metabolism</keyword>
<dbReference type="Proteomes" id="UP001413721">
    <property type="component" value="Unassembled WGS sequence"/>
</dbReference>
<evidence type="ECO:0000259" key="17">
    <source>
        <dbReference type="Pfam" id="PF00890"/>
    </source>
</evidence>
<dbReference type="InterPro" id="IPR036188">
    <property type="entry name" value="FAD/NAD-bd_sf"/>
</dbReference>
<comment type="caution">
    <text evidence="19">The sequence shown here is derived from an EMBL/GenBank/DDBJ whole genome shotgun (WGS) entry which is preliminary data.</text>
</comment>
<keyword evidence="7" id="KW-0443">Lipid metabolism</keyword>
<keyword evidence="10" id="KW-0413">Isomerase</keyword>
<evidence type="ECO:0000313" key="19">
    <source>
        <dbReference type="EMBL" id="MEN2990247.1"/>
    </source>
</evidence>
<dbReference type="EC" id="5.3.3.1" evidence="11"/>
<dbReference type="Gene3D" id="3.50.50.60">
    <property type="entry name" value="FAD/NAD(P)-binding domain"/>
    <property type="match status" value="3"/>
</dbReference>
<evidence type="ECO:0000256" key="4">
    <source>
        <dbReference type="ARBA" id="ARBA00022630"/>
    </source>
</evidence>
<dbReference type="EMBL" id="JBBKTW010000006">
    <property type="protein sequence ID" value="MEN2990247.1"/>
    <property type="molecule type" value="Genomic_DNA"/>
</dbReference>
<reference evidence="19 20" key="1">
    <citation type="submission" date="2024-03" db="EMBL/GenBank/DDBJ databases">
        <title>High-quality draft genome sequencing of Tistrella sp. BH-R2-4.</title>
        <authorList>
            <person name="Dong C."/>
        </authorList>
    </citation>
    <scope>NUCLEOTIDE SEQUENCE [LARGE SCALE GENOMIC DNA]</scope>
    <source>
        <strain evidence="19 20">BH-R2-4</strain>
    </source>
</reference>
<evidence type="ECO:0000256" key="10">
    <source>
        <dbReference type="ARBA" id="ARBA00023235"/>
    </source>
</evidence>
<evidence type="ECO:0000256" key="6">
    <source>
        <dbReference type="ARBA" id="ARBA00023002"/>
    </source>
</evidence>
<dbReference type="InterPro" id="IPR003953">
    <property type="entry name" value="FAD-dep_OxRdtase_2_FAD-bd"/>
</dbReference>
<protein>
    <recommendedName>
        <fullName evidence="14">Cholesterol oxidase</fullName>
        <ecNumber evidence="13">1.1.3.6</ecNumber>
        <ecNumber evidence="11">5.3.3.1</ecNumber>
    </recommendedName>
    <alternativeName>
        <fullName evidence="15">Cholesterol isomerase</fullName>
    </alternativeName>
</protein>
<accession>A0ABU9YN62</accession>
<keyword evidence="20" id="KW-1185">Reference proteome</keyword>
<keyword evidence="9" id="KW-0753">Steroid metabolism</keyword>
<evidence type="ECO:0000256" key="14">
    <source>
        <dbReference type="ARBA" id="ARBA00049744"/>
    </source>
</evidence>
<dbReference type="PANTHER" id="PTHR47470:SF1">
    <property type="entry name" value="FAD-DEPENDENT OXIDOREDUCTASE 2 FAD BINDING DOMAIN-CONTAINING PROTEIN"/>
    <property type="match status" value="1"/>
</dbReference>
<dbReference type="RefSeq" id="WP_345937965.1">
    <property type="nucleotide sequence ID" value="NZ_JBBKTW010000006.1"/>
</dbReference>
<evidence type="ECO:0000256" key="12">
    <source>
        <dbReference type="ARBA" id="ARBA00049645"/>
    </source>
</evidence>
<sequence>MTTDWDVVVVGSGFGGSVSALRLAEKGYRVLVVEQGRRFAPDDFPTTNRQLSRWLWAPSRGWRGPFRMTLLKHQTILSGVGVGGGSLVYGATLPVPRDGFYDGGDWQGLADWRAELAPHYQTARRMLGVATQPRLEPGDAALYDLAAEDGRADHAGPTEVGIFFGDGPPQPDSPPAPDSPPGPDAPAVADPYFNGAGPDRQPCRFCAACMLGCRYGAKNTLDRNYLWLAERLGAEVRAETTVTDVRPLPASRDGGSGYVVTLTGTGLKTATRGRKTPLPVATVTAGRVVFAGGVLGTVPLLLRLKRQGSLPALSDRLGHAVRTNSEAVIQVQSLDDTIYATGIGITAGYTLADGTHIELVRYPPGSNVFAPVSFPHGEGATAGARLRGILGRMLRHPRAHACALFRRDRSAHSNTILAMQTGGGCLRLDLDARGRLISRPDTGPLPTAVVPAASAFARRFARRINGIAFSLITETLAGKPTTAHILGGAVIGADAGRGVIDTAHRLFGYDGLYVVDGSAVPSNPGVNPSLTITAMAERAMALIPAKVAAT</sequence>
<dbReference type="PRINTS" id="PR00411">
    <property type="entry name" value="PNDRDTASEI"/>
</dbReference>
<dbReference type="Pfam" id="PF05199">
    <property type="entry name" value="GMC_oxred_C"/>
    <property type="match status" value="1"/>
</dbReference>
<comment type="pathway">
    <text evidence="12">Steroid metabolism; cholesterol degradation.</text>
</comment>
<evidence type="ECO:0000256" key="1">
    <source>
        <dbReference type="ARBA" id="ARBA00001974"/>
    </source>
</evidence>
<feature type="compositionally biased region" description="Pro residues" evidence="16">
    <location>
        <begin position="168"/>
        <end position="184"/>
    </location>
</feature>
<evidence type="ECO:0000256" key="3">
    <source>
        <dbReference type="ARBA" id="ARBA00022548"/>
    </source>
</evidence>
<keyword evidence="4" id="KW-0285">Flavoprotein</keyword>
<evidence type="ECO:0000256" key="15">
    <source>
        <dbReference type="ARBA" id="ARBA00049778"/>
    </source>
</evidence>
<dbReference type="InterPro" id="IPR052542">
    <property type="entry name" value="Cholesterol_Oxidase"/>
</dbReference>
<dbReference type="EC" id="1.1.3.6" evidence="13"/>
<dbReference type="PANTHER" id="PTHR47470">
    <property type="entry name" value="CHOLESTEROL OXIDASE"/>
    <property type="match status" value="1"/>
</dbReference>
<comment type="cofactor">
    <cofactor evidence="1">
        <name>FAD</name>
        <dbReference type="ChEBI" id="CHEBI:57692"/>
    </cofactor>
</comment>